<evidence type="ECO:0000256" key="2">
    <source>
        <dbReference type="ARBA" id="ARBA00030511"/>
    </source>
</evidence>
<comment type="similarity">
    <text evidence="1">Belongs to the SAP18 family.</text>
</comment>
<name>A0A183IRS9_9BILA</name>
<evidence type="ECO:0000256" key="1">
    <source>
        <dbReference type="ARBA" id="ARBA00009143"/>
    </source>
</evidence>
<dbReference type="GO" id="GO:0003714">
    <property type="term" value="F:transcription corepressor activity"/>
    <property type="evidence" value="ECO:0007669"/>
    <property type="project" value="TreeGrafter"/>
</dbReference>
<dbReference type="WBParaSite" id="SBAD_0000657101-mRNA-1">
    <property type="protein sequence ID" value="SBAD_0000657101-mRNA-1"/>
    <property type="gene ID" value="SBAD_0000657101"/>
</dbReference>
<protein>
    <recommendedName>
        <fullName evidence="2">18 kDa Sin3-associated polypeptide</fullName>
    </recommendedName>
</protein>
<dbReference type="Gene3D" id="3.10.20.550">
    <property type="entry name" value="ASAP complex, SAP18 subunit"/>
    <property type="match status" value="1"/>
</dbReference>
<proteinExistence type="inferred from homology"/>
<dbReference type="Proteomes" id="UP000270296">
    <property type="component" value="Unassembled WGS sequence"/>
</dbReference>
<evidence type="ECO:0000313" key="4">
    <source>
        <dbReference type="Proteomes" id="UP000270296"/>
    </source>
</evidence>
<gene>
    <name evidence="3" type="ORF">SBAD_LOCUS6326</name>
</gene>
<dbReference type="AlphaFoldDB" id="A0A183IRS9"/>
<evidence type="ECO:0000313" key="3">
    <source>
        <dbReference type="EMBL" id="VDP09758.1"/>
    </source>
</evidence>
<accession>A0A183IRS9</accession>
<dbReference type="PANTHER" id="PTHR13082">
    <property type="entry name" value="SAP18"/>
    <property type="match status" value="1"/>
</dbReference>
<dbReference type="EMBL" id="UZAM01009656">
    <property type="protein sequence ID" value="VDP09758.1"/>
    <property type="molecule type" value="Genomic_DNA"/>
</dbReference>
<dbReference type="GO" id="GO:0005634">
    <property type="term" value="C:nucleus"/>
    <property type="evidence" value="ECO:0007669"/>
    <property type="project" value="TreeGrafter"/>
</dbReference>
<dbReference type="Pfam" id="PF06487">
    <property type="entry name" value="SAP18"/>
    <property type="match status" value="1"/>
</dbReference>
<keyword evidence="4" id="KW-1185">Reference proteome</keyword>
<reference evidence="3 4" key="2">
    <citation type="submission" date="2018-11" db="EMBL/GenBank/DDBJ databases">
        <authorList>
            <consortium name="Pathogen Informatics"/>
        </authorList>
    </citation>
    <scope>NUCLEOTIDE SEQUENCE [LARGE SCALE GENOMIC DNA]</scope>
</reference>
<sequence>MDCTLRELTTLIKEVNPDARRRGTFYDFAIVFADNRAPGYRIRDIGSTCSGQRGVDDNKTLTQCKFEVGDYIDVAITIPGMRPPMRRNRQY</sequence>
<dbReference type="InterPro" id="IPR042534">
    <property type="entry name" value="SAP18_sf"/>
</dbReference>
<organism evidence="5">
    <name type="scientific">Soboliphyme baturini</name>
    <dbReference type="NCBI Taxonomy" id="241478"/>
    <lineage>
        <taxon>Eukaryota</taxon>
        <taxon>Metazoa</taxon>
        <taxon>Ecdysozoa</taxon>
        <taxon>Nematoda</taxon>
        <taxon>Enoplea</taxon>
        <taxon>Dorylaimia</taxon>
        <taxon>Dioctophymatida</taxon>
        <taxon>Dioctophymatoidea</taxon>
        <taxon>Soboliphymatidae</taxon>
        <taxon>Soboliphyme</taxon>
    </lineage>
</organism>
<reference evidence="5" key="1">
    <citation type="submission" date="2016-06" db="UniProtKB">
        <authorList>
            <consortium name="WormBaseParasite"/>
        </authorList>
    </citation>
    <scope>IDENTIFICATION</scope>
</reference>
<evidence type="ECO:0000313" key="5">
    <source>
        <dbReference type="WBParaSite" id="SBAD_0000657101-mRNA-1"/>
    </source>
</evidence>
<dbReference type="PANTHER" id="PTHR13082:SF0">
    <property type="entry name" value="HISTONE DEACETYLASE COMPLEX SUBUNIT SAP18"/>
    <property type="match status" value="1"/>
</dbReference>
<dbReference type="OrthoDB" id="440566at2759"/>
<dbReference type="InterPro" id="IPR010516">
    <property type="entry name" value="SAP18"/>
</dbReference>